<accession>A0A2T2WEA9</accession>
<evidence type="ECO:0000313" key="3">
    <source>
        <dbReference type="Proteomes" id="UP000242705"/>
    </source>
</evidence>
<dbReference type="Gene3D" id="3.50.30.10">
    <property type="entry name" value="Phosphohistidine domain"/>
    <property type="match status" value="1"/>
</dbReference>
<evidence type="ECO:0000259" key="1">
    <source>
        <dbReference type="Pfam" id="PF00391"/>
    </source>
</evidence>
<proteinExistence type="predicted"/>
<comment type="caution">
    <text evidence="2">The sequence shown here is derived from an EMBL/GenBank/DDBJ whole genome shotgun (WGS) entry which is preliminary data.</text>
</comment>
<dbReference type="SUPFAM" id="SSF52009">
    <property type="entry name" value="Phosphohistidine domain"/>
    <property type="match status" value="1"/>
</dbReference>
<gene>
    <name evidence="2" type="ORF">C7B47_17930</name>
</gene>
<protein>
    <recommendedName>
        <fullName evidence="1">PEP-utilising enzyme mobile domain-containing protein</fullName>
    </recommendedName>
</protein>
<dbReference type="GO" id="GO:0016772">
    <property type="term" value="F:transferase activity, transferring phosphorus-containing groups"/>
    <property type="evidence" value="ECO:0007669"/>
    <property type="project" value="InterPro"/>
</dbReference>
<dbReference type="AlphaFoldDB" id="A0A2T2WEA9"/>
<dbReference type="EMBL" id="PXYX01000141">
    <property type="protein sequence ID" value="PSR20559.1"/>
    <property type="molecule type" value="Genomic_DNA"/>
</dbReference>
<dbReference type="Pfam" id="PF00391">
    <property type="entry name" value="PEP-utilizers"/>
    <property type="match status" value="1"/>
</dbReference>
<evidence type="ECO:0000313" key="2">
    <source>
        <dbReference type="EMBL" id="PSR20559.1"/>
    </source>
</evidence>
<feature type="domain" description="PEP-utilising enzyme mobile" evidence="1">
    <location>
        <begin position="80"/>
        <end position="150"/>
    </location>
</feature>
<dbReference type="InterPro" id="IPR008279">
    <property type="entry name" value="PEP-util_enz_mobile_dom"/>
</dbReference>
<dbReference type="Proteomes" id="UP000242705">
    <property type="component" value="Unassembled WGS sequence"/>
</dbReference>
<organism evidence="2 3">
    <name type="scientific">Sulfobacillus thermosulfidooxidans</name>
    <dbReference type="NCBI Taxonomy" id="28034"/>
    <lineage>
        <taxon>Bacteria</taxon>
        <taxon>Bacillati</taxon>
        <taxon>Bacillota</taxon>
        <taxon>Clostridia</taxon>
        <taxon>Eubacteriales</taxon>
        <taxon>Clostridiales Family XVII. Incertae Sedis</taxon>
        <taxon>Sulfobacillus</taxon>
    </lineage>
</organism>
<dbReference type="PANTHER" id="PTHR43615">
    <property type="entry name" value="PHOSPHOENOLPYRUVATE SYNTHASE-RELATED"/>
    <property type="match status" value="1"/>
</dbReference>
<name>A0A2T2WEA9_SULTH</name>
<dbReference type="InterPro" id="IPR036637">
    <property type="entry name" value="Phosphohistidine_dom_sf"/>
</dbReference>
<sequence length="156" mass="16653">MIAERRALYQQQLKTTPAPHLGTVPTTPRDPDLLSVRVFGEGSPGLEGLIREVRGFAASRGRYKGPVRIIHGPHEFFKVQPGDVLVCRSTAPSWTGLFGIAGAVITETGGILSHAATVAREYQIPCIVGTRNATHVFHDGDMVLVDGTLGTAIIDG</sequence>
<dbReference type="InterPro" id="IPR051549">
    <property type="entry name" value="PEP_Utilizing_Enz"/>
</dbReference>
<dbReference type="PANTHER" id="PTHR43615:SF1">
    <property type="entry name" value="PPDK_N DOMAIN-CONTAINING PROTEIN"/>
    <property type="match status" value="1"/>
</dbReference>
<reference evidence="2 3" key="1">
    <citation type="journal article" date="2014" name="BMC Genomics">
        <title>Comparison of environmental and isolate Sulfobacillus genomes reveals diverse carbon, sulfur, nitrogen, and hydrogen metabolisms.</title>
        <authorList>
            <person name="Justice N.B."/>
            <person name="Norman A."/>
            <person name="Brown C.T."/>
            <person name="Singh A."/>
            <person name="Thomas B.C."/>
            <person name="Banfield J.F."/>
        </authorList>
    </citation>
    <scope>NUCLEOTIDE SEQUENCE [LARGE SCALE GENOMIC DNA]</scope>
    <source>
        <strain evidence="2">AMDSBA5</strain>
    </source>
</reference>